<evidence type="ECO:0008006" key="5">
    <source>
        <dbReference type="Google" id="ProtNLM"/>
    </source>
</evidence>
<dbReference type="RefSeq" id="WP_317975429.1">
    <property type="nucleotide sequence ID" value="NZ_BTFW01000001.1"/>
</dbReference>
<sequence length="147" mass="15306">MITRPGQTGWQTILADLSLILFMITASALSVAEGPDPRARSQPPPPKPAPPASIAASLQAEPVGLWRDAPGAPPLGQWLADQGRDPRLRLSVVVRYAPAPGAREAALDHAAMLARMAGARAQGARLVIEPGLPAGASVALGYDREQP</sequence>
<reference evidence="3 4" key="1">
    <citation type="submission" date="2023-06" db="EMBL/GenBank/DDBJ databases">
        <title>Draft genome sequence of Novosphingobium sp. strain IK01.</title>
        <authorList>
            <person name="Hatamoto M."/>
            <person name="Ikarashi T."/>
            <person name="Yamaguchi T."/>
        </authorList>
    </citation>
    <scope>NUCLEOTIDE SEQUENCE [LARGE SCALE GENOMIC DNA]</scope>
    <source>
        <strain evidence="3 4">IK01</strain>
    </source>
</reference>
<evidence type="ECO:0000256" key="1">
    <source>
        <dbReference type="SAM" id="MobiDB-lite"/>
    </source>
</evidence>
<keyword evidence="4" id="KW-1185">Reference proteome</keyword>
<evidence type="ECO:0000313" key="4">
    <source>
        <dbReference type="Proteomes" id="UP001187221"/>
    </source>
</evidence>
<feature type="compositionally biased region" description="Pro residues" evidence="1">
    <location>
        <begin position="42"/>
        <end position="51"/>
    </location>
</feature>
<evidence type="ECO:0000256" key="2">
    <source>
        <dbReference type="SAM" id="Phobius"/>
    </source>
</evidence>
<gene>
    <name evidence="3" type="ORF">NUTIK01_25560</name>
</gene>
<keyword evidence="2" id="KW-0812">Transmembrane</keyword>
<keyword evidence="2" id="KW-1133">Transmembrane helix</keyword>
<feature type="region of interest" description="Disordered" evidence="1">
    <location>
        <begin position="33"/>
        <end position="55"/>
    </location>
</feature>
<name>A0ABQ6P973_9SPHN</name>
<dbReference type="EMBL" id="BTFW01000001">
    <property type="protein sequence ID" value="GMM61779.1"/>
    <property type="molecule type" value="Genomic_DNA"/>
</dbReference>
<dbReference type="Proteomes" id="UP001187221">
    <property type="component" value="Unassembled WGS sequence"/>
</dbReference>
<evidence type="ECO:0000313" key="3">
    <source>
        <dbReference type="EMBL" id="GMM61779.1"/>
    </source>
</evidence>
<protein>
    <recommendedName>
        <fullName evidence="5">Biopolymer transporter ExbD</fullName>
    </recommendedName>
</protein>
<comment type="caution">
    <text evidence="3">The sequence shown here is derived from an EMBL/GenBank/DDBJ whole genome shotgun (WGS) entry which is preliminary data.</text>
</comment>
<keyword evidence="2" id="KW-0472">Membrane</keyword>
<accession>A0ABQ6P973</accession>
<proteinExistence type="predicted"/>
<organism evidence="3 4">
    <name type="scientific">Novosphingobium pituita</name>
    <dbReference type="NCBI Taxonomy" id="3056842"/>
    <lineage>
        <taxon>Bacteria</taxon>
        <taxon>Pseudomonadati</taxon>
        <taxon>Pseudomonadota</taxon>
        <taxon>Alphaproteobacteria</taxon>
        <taxon>Sphingomonadales</taxon>
        <taxon>Sphingomonadaceae</taxon>
        <taxon>Novosphingobium</taxon>
    </lineage>
</organism>
<feature type="transmembrane region" description="Helical" evidence="2">
    <location>
        <begin position="12"/>
        <end position="32"/>
    </location>
</feature>